<evidence type="ECO:0000259" key="12">
    <source>
        <dbReference type="PROSITE" id="PS51044"/>
    </source>
</evidence>
<feature type="compositionally biased region" description="Acidic residues" evidence="11">
    <location>
        <begin position="328"/>
        <end position="337"/>
    </location>
</feature>
<protein>
    <recommendedName>
        <fullName evidence="12">SP-RING-type domain-containing protein</fullName>
    </recommendedName>
</protein>
<feature type="region of interest" description="Disordered" evidence="11">
    <location>
        <begin position="308"/>
        <end position="337"/>
    </location>
</feature>
<gene>
    <name evidence="13" type="ORF">EVJ58_g5111</name>
</gene>
<evidence type="ECO:0000256" key="2">
    <source>
        <dbReference type="ARBA" id="ARBA00004718"/>
    </source>
</evidence>
<keyword evidence="8" id="KW-0862">Zinc</keyword>
<keyword evidence="9" id="KW-0539">Nucleus</keyword>
<evidence type="ECO:0000256" key="11">
    <source>
        <dbReference type="SAM" id="MobiDB-lite"/>
    </source>
</evidence>
<dbReference type="Proteomes" id="UP000298390">
    <property type="component" value="Unassembled WGS sequence"/>
</dbReference>
<dbReference type="InterPro" id="IPR026846">
    <property type="entry name" value="Nse2(Mms21)"/>
</dbReference>
<dbReference type="InterPro" id="IPR013083">
    <property type="entry name" value="Znf_RING/FYVE/PHD"/>
</dbReference>
<sequence length="337" mass="37616">MPVAGPSRRNRRDASEDGIEEAMPTQGTDDVVNDDEEEQPRRGAKVKKEKSKGSRKAAQAVEAEDNDDDDADADPLADFGDQPIDRAQAQKIHGFSQDWDMMRKTKHVQMYGLVKDAATAFAEFAEPDPASKLLIEMDTLMRDLMDTETEMLYHNKVLHDLHQQIVRGEEISNIADRYDDEIRTKVAEYKKGTSRQKYGKSDQYASYKQAVFEVENPGVGMPPMADLIPREDGDESDDDDDDVQVGGVTQDYKCPLTLTILVEPLTSKTCGHSYSAASIREYIGVRGGRQQCPAAGCHKSISLGDLEPNKELAKKAKDAARRERMREEDSDEGEVIE</sequence>
<dbReference type="InterPro" id="IPR004181">
    <property type="entry name" value="Znf_MIZ"/>
</dbReference>
<comment type="pathway">
    <text evidence="2">Protein modification; protein sumoylation.</text>
</comment>
<organism evidence="13 14">
    <name type="scientific">Rhodofomes roseus</name>
    <dbReference type="NCBI Taxonomy" id="34475"/>
    <lineage>
        <taxon>Eukaryota</taxon>
        <taxon>Fungi</taxon>
        <taxon>Dikarya</taxon>
        <taxon>Basidiomycota</taxon>
        <taxon>Agaricomycotina</taxon>
        <taxon>Agaricomycetes</taxon>
        <taxon>Polyporales</taxon>
        <taxon>Rhodofomes</taxon>
    </lineage>
</organism>
<dbReference type="GO" id="GO:0030915">
    <property type="term" value="C:Smc5-Smc6 complex"/>
    <property type="evidence" value="ECO:0007669"/>
    <property type="project" value="InterPro"/>
</dbReference>
<proteinExistence type="inferred from homology"/>
<feature type="region of interest" description="Disordered" evidence="11">
    <location>
        <begin position="1"/>
        <end position="82"/>
    </location>
</feature>
<dbReference type="SUPFAM" id="SSF57850">
    <property type="entry name" value="RING/U-box"/>
    <property type="match status" value="1"/>
</dbReference>
<comment type="caution">
    <text evidence="13">The sequence shown here is derived from an EMBL/GenBank/DDBJ whole genome shotgun (WGS) entry which is preliminary data.</text>
</comment>
<comment type="subcellular location">
    <subcellularLocation>
        <location evidence="1">Nucleus</location>
    </subcellularLocation>
</comment>
<dbReference type="GO" id="GO:0061665">
    <property type="term" value="F:SUMO ligase activity"/>
    <property type="evidence" value="ECO:0007669"/>
    <property type="project" value="TreeGrafter"/>
</dbReference>
<dbReference type="GO" id="GO:0016925">
    <property type="term" value="P:protein sumoylation"/>
    <property type="evidence" value="ECO:0007669"/>
    <property type="project" value="UniProtKB-UniPathway"/>
</dbReference>
<evidence type="ECO:0000256" key="7">
    <source>
        <dbReference type="ARBA" id="ARBA00022786"/>
    </source>
</evidence>
<dbReference type="PANTHER" id="PTHR21330">
    <property type="entry name" value="E3 SUMO-PROTEIN LIGASE NSE2"/>
    <property type="match status" value="1"/>
</dbReference>
<keyword evidence="5" id="KW-0479">Metal-binding</keyword>
<dbReference type="Pfam" id="PF11789">
    <property type="entry name" value="zf-Nse"/>
    <property type="match status" value="1"/>
</dbReference>
<evidence type="ECO:0000256" key="5">
    <source>
        <dbReference type="ARBA" id="ARBA00022723"/>
    </source>
</evidence>
<dbReference type="PANTHER" id="PTHR21330:SF1">
    <property type="entry name" value="E3 SUMO-PROTEIN LIGASE NSE2"/>
    <property type="match status" value="1"/>
</dbReference>
<dbReference type="AlphaFoldDB" id="A0A4Y9YGB8"/>
<reference evidence="13 14" key="1">
    <citation type="submission" date="2019-01" db="EMBL/GenBank/DDBJ databases">
        <title>Genome sequencing of the rare red list fungi Fomitopsis rosea.</title>
        <authorList>
            <person name="Buettner E."/>
            <person name="Kellner H."/>
        </authorList>
    </citation>
    <scope>NUCLEOTIDE SEQUENCE [LARGE SCALE GENOMIC DNA]</scope>
    <source>
        <strain evidence="13 14">DSM 105464</strain>
    </source>
</reference>
<evidence type="ECO:0000313" key="14">
    <source>
        <dbReference type="Proteomes" id="UP000298390"/>
    </source>
</evidence>
<dbReference type="GO" id="GO:0005634">
    <property type="term" value="C:nucleus"/>
    <property type="evidence" value="ECO:0007669"/>
    <property type="project" value="UniProtKB-SubCell"/>
</dbReference>
<feature type="compositionally biased region" description="Basic residues" evidence="11">
    <location>
        <begin position="42"/>
        <end position="55"/>
    </location>
</feature>
<evidence type="ECO:0000313" key="13">
    <source>
        <dbReference type="EMBL" id="TFY60491.1"/>
    </source>
</evidence>
<evidence type="ECO:0000256" key="10">
    <source>
        <dbReference type="PROSITE-ProRule" id="PRU00452"/>
    </source>
</evidence>
<feature type="compositionally biased region" description="Basic and acidic residues" evidence="11">
    <location>
        <begin position="308"/>
        <end position="327"/>
    </location>
</feature>
<dbReference type="Gene3D" id="3.30.40.10">
    <property type="entry name" value="Zinc/RING finger domain, C3HC4 (zinc finger)"/>
    <property type="match status" value="1"/>
</dbReference>
<evidence type="ECO:0000256" key="4">
    <source>
        <dbReference type="ARBA" id="ARBA00022679"/>
    </source>
</evidence>
<comment type="similarity">
    <text evidence="3">Belongs to the NSE2 family.</text>
</comment>
<keyword evidence="6 10" id="KW-0863">Zinc-finger</keyword>
<name>A0A4Y9YGB8_9APHY</name>
<evidence type="ECO:0000256" key="9">
    <source>
        <dbReference type="ARBA" id="ARBA00023242"/>
    </source>
</evidence>
<dbReference type="STRING" id="34475.A0A4Y9YGB8"/>
<feature type="domain" description="SP-RING-type" evidence="12">
    <location>
        <begin position="239"/>
        <end position="321"/>
    </location>
</feature>
<evidence type="ECO:0000256" key="8">
    <source>
        <dbReference type="ARBA" id="ARBA00022833"/>
    </source>
</evidence>
<dbReference type="GO" id="GO:0000724">
    <property type="term" value="P:double-strand break repair via homologous recombination"/>
    <property type="evidence" value="ECO:0007669"/>
    <property type="project" value="InterPro"/>
</dbReference>
<dbReference type="UniPathway" id="UPA00886"/>
<feature type="compositionally biased region" description="Acidic residues" evidence="11">
    <location>
        <begin position="62"/>
        <end position="75"/>
    </location>
</feature>
<evidence type="ECO:0000256" key="1">
    <source>
        <dbReference type="ARBA" id="ARBA00004123"/>
    </source>
</evidence>
<keyword evidence="7" id="KW-0833">Ubl conjugation pathway</keyword>
<dbReference type="PROSITE" id="PS51044">
    <property type="entry name" value="ZF_SP_RING"/>
    <property type="match status" value="1"/>
</dbReference>
<accession>A0A4Y9YGB8</accession>
<evidence type="ECO:0000256" key="6">
    <source>
        <dbReference type="ARBA" id="ARBA00022771"/>
    </source>
</evidence>
<keyword evidence="4" id="KW-0808">Transferase</keyword>
<dbReference type="EMBL" id="SEKV01000251">
    <property type="protein sequence ID" value="TFY60491.1"/>
    <property type="molecule type" value="Genomic_DNA"/>
</dbReference>
<dbReference type="CDD" id="cd16651">
    <property type="entry name" value="SPL-RING_NSE2"/>
    <property type="match status" value="1"/>
</dbReference>
<evidence type="ECO:0000256" key="3">
    <source>
        <dbReference type="ARBA" id="ARBA00008212"/>
    </source>
</evidence>
<dbReference type="GO" id="GO:0008270">
    <property type="term" value="F:zinc ion binding"/>
    <property type="evidence" value="ECO:0007669"/>
    <property type="project" value="UniProtKB-KW"/>
</dbReference>